<reference evidence="4 5" key="1">
    <citation type="submission" date="2018-11" db="EMBL/GenBank/DDBJ databases">
        <title>Flavobacterium sp. nov., YIM 102701-2 draft genome.</title>
        <authorList>
            <person name="Li G."/>
            <person name="Jiang Y."/>
        </authorList>
    </citation>
    <scope>NUCLEOTIDE SEQUENCE [LARGE SCALE GENOMIC DNA]</scope>
    <source>
        <strain evidence="4 5">YIM 102701-2</strain>
    </source>
</reference>
<keyword evidence="1" id="KW-1133">Transmembrane helix</keyword>
<comment type="caution">
    <text evidence="4">The sequence shown here is derived from an EMBL/GenBank/DDBJ whole genome shotgun (WGS) entry which is preliminary data.</text>
</comment>
<feature type="transmembrane region" description="Helical" evidence="1">
    <location>
        <begin position="534"/>
        <end position="553"/>
    </location>
</feature>
<protein>
    <submittedName>
        <fullName evidence="4">Gliding motility-associated ABC transporter substrate-binding protein GldG</fullName>
    </submittedName>
</protein>
<name>A0A3P3WFJ9_9FLAO</name>
<dbReference type="InterPro" id="IPR019863">
    <property type="entry name" value="Motility-assoc_ABC-rel_GldG"/>
</dbReference>
<dbReference type="RefSeq" id="WP_125018591.1">
    <property type="nucleotide sequence ID" value="NZ_RQVQ01000011.1"/>
</dbReference>
<dbReference type="OrthoDB" id="9777219at2"/>
<sequence>MTGKVKKSVLSLFGTLVALLALNFASSFVFSRLDLTHDNRYTLSEPSLNIISEIQEPIEVEVYLEGNFPLEFRRLQTETKQILEEFSAYNDNIVYKFVNPIASEENSVQVIEQMYKEGYKPISVTVNDKGKQSQEVVFPWAKVTFQGRTARIPLLKNAMGASTEDKVNTSVQHLEYTFVDAFNKVLHEKSKKIAIIKGIGEVNDIYMADFLMSLRDSYYIAPFTLDSVSIDPKNALAQLKEYDLAIIAKPSKPFSEDKIQVLDQYVMNGGKSLWMLDQVQAEMDSLSMNGSMLAYPKDQSLGELLFKYGIRLNPNLVKDEMGTPIKLATGQQGSETVYEEFTWKFAPFAMSSSNHPIVKNIDGVKFDFANSIDTLKNDIKKTVLLQSSPYSKTVGVPSEVSLNVIAEEVTPEMYKDQGNIPLAVLLEGNFTSVFNNRILPFKDSSFKNKGVENKMVVIADGDIARNQLDQNYEPMELGYDKWTNNLYGNKEFLMNSVNYLLDDTGLINIRTKDVKLPLLNKEEVYKNYDKIRTLIVGLPIVLLIIFGFVFTYLRKKKYTK</sequence>
<dbReference type="InterPro" id="IPR055396">
    <property type="entry name" value="DUF7088"/>
</dbReference>
<keyword evidence="1" id="KW-0472">Membrane</keyword>
<evidence type="ECO:0000259" key="3">
    <source>
        <dbReference type="Pfam" id="PF23357"/>
    </source>
</evidence>
<proteinExistence type="predicted"/>
<evidence type="ECO:0000313" key="4">
    <source>
        <dbReference type="EMBL" id="RRJ91323.1"/>
    </source>
</evidence>
<dbReference type="AlphaFoldDB" id="A0A3P3WFJ9"/>
<keyword evidence="1" id="KW-0812">Transmembrane</keyword>
<evidence type="ECO:0000256" key="1">
    <source>
        <dbReference type="SAM" id="Phobius"/>
    </source>
</evidence>
<dbReference type="Pfam" id="PF23357">
    <property type="entry name" value="DUF7088"/>
    <property type="match status" value="1"/>
</dbReference>
<dbReference type="NCBIfam" id="TIGR03521">
    <property type="entry name" value="GldG"/>
    <property type="match status" value="1"/>
</dbReference>
<organism evidence="4 5">
    <name type="scientific">Paenimyroides tangerinum</name>
    <dbReference type="NCBI Taxonomy" id="2488728"/>
    <lineage>
        <taxon>Bacteria</taxon>
        <taxon>Pseudomonadati</taxon>
        <taxon>Bacteroidota</taxon>
        <taxon>Flavobacteriia</taxon>
        <taxon>Flavobacteriales</taxon>
        <taxon>Flavobacteriaceae</taxon>
        <taxon>Paenimyroides</taxon>
    </lineage>
</organism>
<keyword evidence="5" id="KW-1185">Reference proteome</keyword>
<evidence type="ECO:0000259" key="2">
    <source>
        <dbReference type="Pfam" id="PF09822"/>
    </source>
</evidence>
<gene>
    <name evidence="4" type="primary">gldG</name>
    <name evidence="4" type="ORF">EG240_06525</name>
</gene>
<accession>A0A3P3WFJ9</accession>
<feature type="domain" description="ABC-type uncharacterised transport system" evidence="2">
    <location>
        <begin position="191"/>
        <end position="496"/>
    </location>
</feature>
<dbReference type="Pfam" id="PF09822">
    <property type="entry name" value="ABC_transp_aux"/>
    <property type="match status" value="1"/>
</dbReference>
<dbReference type="Proteomes" id="UP000275719">
    <property type="component" value="Unassembled WGS sequence"/>
</dbReference>
<dbReference type="InterPro" id="IPR019196">
    <property type="entry name" value="ABC_transp_unknown"/>
</dbReference>
<dbReference type="EMBL" id="RQVQ01000011">
    <property type="protein sequence ID" value="RRJ91323.1"/>
    <property type="molecule type" value="Genomic_DNA"/>
</dbReference>
<feature type="domain" description="DUF7088" evidence="3">
    <location>
        <begin position="38"/>
        <end position="143"/>
    </location>
</feature>
<evidence type="ECO:0000313" key="5">
    <source>
        <dbReference type="Proteomes" id="UP000275719"/>
    </source>
</evidence>